<dbReference type="InterPro" id="IPR020449">
    <property type="entry name" value="Tscrpt_reg_AraC-type_HTH"/>
</dbReference>
<accession>A0A5C2H895</accession>
<dbReference type="PROSITE" id="PS01124">
    <property type="entry name" value="HTH_ARAC_FAMILY_2"/>
    <property type="match status" value="1"/>
</dbReference>
<dbReference type="SMART" id="SM00342">
    <property type="entry name" value="HTH_ARAC"/>
    <property type="match status" value="1"/>
</dbReference>
<evidence type="ECO:0000313" key="4">
    <source>
        <dbReference type="EMBL" id="QEP34438.1"/>
    </source>
</evidence>
<evidence type="ECO:0000256" key="3">
    <source>
        <dbReference type="ARBA" id="ARBA00023163"/>
    </source>
</evidence>
<dbReference type="GO" id="GO:0043565">
    <property type="term" value="F:sequence-specific DNA binding"/>
    <property type="evidence" value="ECO:0007669"/>
    <property type="project" value="InterPro"/>
</dbReference>
<keyword evidence="5" id="KW-1185">Reference proteome</keyword>
<dbReference type="AlphaFoldDB" id="A0A5C2H895"/>
<sequence length="287" mass="33161">MKKSIIENREILNLEDGVHDTNLKNIKVFKTTKYEPKTPLIYDVCLILVLQGKKIANLSTNSFTYDCDNYLVVPTTLPLECETYASKDEPFISLLISLDRKIMYDIIEKLDSRNFKHKHSSFGIFSDKVTQDIEDTTAKLLDILESKEKSMILSNGILTELFYKIAIGENAKILHKMFLEENNESKIANALKMIHDNYKENHDMETLSRTCGMSVSSFHTHFKKITTFTPLQYIKKIRLTKAKELLTKHDYRVVDVVEELGYDNPSHFSRDFKSYFGFSPKEAKASC</sequence>
<dbReference type="Pfam" id="PF06719">
    <property type="entry name" value="AraC_N"/>
    <property type="match status" value="1"/>
</dbReference>
<dbReference type="InterPro" id="IPR018060">
    <property type="entry name" value="HTH_AraC"/>
</dbReference>
<dbReference type="InterPro" id="IPR009594">
    <property type="entry name" value="Tscrpt_reg_HTH_AraC_N"/>
</dbReference>
<proteinExistence type="predicted"/>
<dbReference type="EMBL" id="CP035928">
    <property type="protein sequence ID" value="QEP34438.1"/>
    <property type="molecule type" value="Genomic_DNA"/>
</dbReference>
<dbReference type="InterPro" id="IPR009057">
    <property type="entry name" value="Homeodomain-like_sf"/>
</dbReference>
<dbReference type="OrthoDB" id="9802263at2"/>
<protein>
    <submittedName>
        <fullName evidence="4">Transcriptional regulator, AraC family</fullName>
    </submittedName>
</protein>
<dbReference type="GO" id="GO:0003700">
    <property type="term" value="F:DNA-binding transcription factor activity"/>
    <property type="evidence" value="ECO:0007669"/>
    <property type="project" value="InterPro"/>
</dbReference>
<name>A0A5C2H895_9BACT</name>
<evidence type="ECO:0000313" key="5">
    <source>
        <dbReference type="Proteomes" id="UP000322726"/>
    </source>
</evidence>
<dbReference type="Pfam" id="PF12833">
    <property type="entry name" value="HTH_18"/>
    <property type="match status" value="1"/>
</dbReference>
<keyword evidence="2" id="KW-0238">DNA-binding</keyword>
<reference evidence="4" key="2">
    <citation type="submission" date="2019-09" db="EMBL/GenBank/DDBJ databases">
        <title>Taxonomic note: a critical rebuttal of the proposed division of the genus Arcobacter into six genera, emended descriptions of Arcobacter anaerophilus and the genus Arcobacter, and an assessment of genus-level boundaries for Epsilonproteobacteria using in silico genomic comparator tools.</title>
        <authorList>
            <person name="On S.L.W."/>
            <person name="Miller W.G."/>
            <person name="Biggs P."/>
            <person name="Cornelius A."/>
            <person name="Vandamme P."/>
        </authorList>
    </citation>
    <scope>NUCLEOTIDE SEQUENCE [LARGE SCALE GENOMIC DNA]</scope>
    <source>
        <strain evidence="4">LMG 26638</strain>
    </source>
</reference>
<reference evidence="4" key="1">
    <citation type="submission" date="2019-09" db="EMBL/GenBank/DDBJ databases">
        <title>Complete genome sequencing of four Arcobacter species reveals a diverse suite of mobile elements.</title>
        <authorList>
            <person name="Miller W.G."/>
            <person name="Yee E."/>
            <person name="Bono J.L."/>
        </authorList>
    </citation>
    <scope>NUCLEOTIDE SEQUENCE [LARGE SCALE GENOMIC DNA]</scope>
    <source>
        <strain evidence="4">LMG 26638</strain>
    </source>
</reference>
<dbReference type="SUPFAM" id="SSF46689">
    <property type="entry name" value="Homeodomain-like"/>
    <property type="match status" value="2"/>
</dbReference>
<evidence type="ECO:0000256" key="1">
    <source>
        <dbReference type="ARBA" id="ARBA00023015"/>
    </source>
</evidence>
<dbReference type="RefSeq" id="WP_130233374.1">
    <property type="nucleotide sequence ID" value="NZ_BMEF01000027.1"/>
</dbReference>
<organism evidence="4 5">
    <name type="scientific">Malaciobacter pacificus</name>
    <dbReference type="NCBI Taxonomy" id="1080223"/>
    <lineage>
        <taxon>Bacteria</taxon>
        <taxon>Pseudomonadati</taxon>
        <taxon>Campylobacterota</taxon>
        <taxon>Epsilonproteobacteria</taxon>
        <taxon>Campylobacterales</taxon>
        <taxon>Arcobacteraceae</taxon>
        <taxon>Malaciobacter</taxon>
    </lineage>
</organism>
<dbReference type="PANTHER" id="PTHR43436:SF2">
    <property type="entry name" value="ARAC_XYLS FAMILY TRANSCRIPTIONAL REGULATOR"/>
    <property type="match status" value="1"/>
</dbReference>
<dbReference type="Gene3D" id="1.10.10.60">
    <property type="entry name" value="Homeodomain-like"/>
    <property type="match status" value="2"/>
</dbReference>
<dbReference type="PANTHER" id="PTHR43436">
    <property type="entry name" value="ARAC-FAMILY TRANSCRIPTIONAL REGULATOR"/>
    <property type="match status" value="1"/>
</dbReference>
<keyword evidence="1" id="KW-0805">Transcription regulation</keyword>
<evidence type="ECO:0000256" key="2">
    <source>
        <dbReference type="ARBA" id="ARBA00023125"/>
    </source>
</evidence>
<dbReference type="Proteomes" id="UP000322726">
    <property type="component" value="Chromosome"/>
</dbReference>
<dbReference type="KEGG" id="apai:APAC_1321"/>
<dbReference type="PRINTS" id="PR00032">
    <property type="entry name" value="HTHARAC"/>
</dbReference>
<gene>
    <name evidence="4" type="ORF">APAC_1321</name>
</gene>
<keyword evidence="3" id="KW-0804">Transcription</keyword>